<dbReference type="SUPFAM" id="SSF54928">
    <property type="entry name" value="RNA-binding domain, RBD"/>
    <property type="match status" value="1"/>
</dbReference>
<evidence type="ECO:0000256" key="4">
    <source>
        <dbReference type="ARBA" id="ARBA00022737"/>
    </source>
</evidence>
<gene>
    <name evidence="16" type="ORF">ACHAW5_000909</name>
</gene>
<dbReference type="Gene3D" id="3.30.70.330">
    <property type="match status" value="1"/>
</dbReference>
<keyword evidence="10" id="KW-0539">Nucleus</keyword>
<comment type="subcellular location">
    <subcellularLocation>
        <location evidence="1">Nucleus</location>
    </subcellularLocation>
</comment>
<feature type="region of interest" description="Disordered" evidence="13">
    <location>
        <begin position="193"/>
        <end position="271"/>
    </location>
</feature>
<feature type="domain" description="C3H1-type" evidence="15">
    <location>
        <begin position="12"/>
        <end position="40"/>
    </location>
</feature>
<comment type="caution">
    <text evidence="16">The sequence shown here is derived from an EMBL/GenBank/DDBJ whole genome shotgun (WGS) entry which is preliminary data.</text>
</comment>
<keyword evidence="7 11" id="KW-0694">RNA-binding</keyword>
<dbReference type="SMART" id="SM00356">
    <property type="entry name" value="ZnF_C3H1"/>
    <property type="match status" value="2"/>
</dbReference>
<keyword evidence="8" id="KW-0238">DNA-binding</keyword>
<evidence type="ECO:0000256" key="7">
    <source>
        <dbReference type="ARBA" id="ARBA00022884"/>
    </source>
</evidence>
<dbReference type="InterPro" id="IPR000571">
    <property type="entry name" value="Znf_CCCH"/>
</dbReference>
<feature type="domain" description="RRM" evidence="14">
    <location>
        <begin position="68"/>
        <end position="152"/>
    </location>
</feature>
<keyword evidence="5 12" id="KW-0863">Zinc-finger</keyword>
<evidence type="ECO:0000259" key="14">
    <source>
        <dbReference type="PROSITE" id="PS50102"/>
    </source>
</evidence>
<organism evidence="16 17">
    <name type="scientific">Stephanodiscus triporus</name>
    <dbReference type="NCBI Taxonomy" id="2934178"/>
    <lineage>
        <taxon>Eukaryota</taxon>
        <taxon>Sar</taxon>
        <taxon>Stramenopiles</taxon>
        <taxon>Ochrophyta</taxon>
        <taxon>Bacillariophyta</taxon>
        <taxon>Coscinodiscophyceae</taxon>
        <taxon>Thalassiosirophycidae</taxon>
        <taxon>Stephanodiscales</taxon>
        <taxon>Stephanodiscaceae</taxon>
        <taxon>Stephanodiscus</taxon>
    </lineage>
</organism>
<dbReference type="GO" id="GO:0003723">
    <property type="term" value="F:RNA binding"/>
    <property type="evidence" value="ECO:0007669"/>
    <property type="project" value="UniProtKB-UniRule"/>
</dbReference>
<evidence type="ECO:0000256" key="3">
    <source>
        <dbReference type="ARBA" id="ARBA00022723"/>
    </source>
</evidence>
<dbReference type="FunFam" id="3.30.70.330:FF:000122">
    <property type="entry name" value="Splicing factor U2AF small subunit"/>
    <property type="match status" value="1"/>
</dbReference>
<evidence type="ECO:0000256" key="5">
    <source>
        <dbReference type="ARBA" id="ARBA00022771"/>
    </source>
</evidence>
<protein>
    <submittedName>
        <fullName evidence="16">Uncharacterized protein</fullName>
    </submittedName>
</protein>
<name>A0ABD3MQW3_9STRA</name>
<dbReference type="InterPro" id="IPR012677">
    <property type="entry name" value="Nucleotide-bd_a/b_plait_sf"/>
</dbReference>
<accession>A0ABD3MQW3</accession>
<dbReference type="GO" id="GO:0008270">
    <property type="term" value="F:zinc ion binding"/>
    <property type="evidence" value="ECO:0007669"/>
    <property type="project" value="UniProtKB-KW"/>
</dbReference>
<evidence type="ECO:0000256" key="6">
    <source>
        <dbReference type="ARBA" id="ARBA00022833"/>
    </source>
</evidence>
<evidence type="ECO:0000256" key="10">
    <source>
        <dbReference type="ARBA" id="ARBA00023242"/>
    </source>
</evidence>
<evidence type="ECO:0000256" key="11">
    <source>
        <dbReference type="PROSITE-ProRule" id="PRU00176"/>
    </source>
</evidence>
<proteinExistence type="predicted"/>
<feature type="compositionally biased region" description="Gly residues" evidence="13">
    <location>
        <begin position="237"/>
        <end position="249"/>
    </location>
</feature>
<keyword evidence="4" id="KW-0677">Repeat</keyword>
<dbReference type="InterPro" id="IPR003954">
    <property type="entry name" value="RRM_euk-type"/>
</dbReference>
<dbReference type="PRINTS" id="PR01848">
    <property type="entry name" value="U2AUXFACTOR"/>
</dbReference>
<feature type="domain" description="C3H1-type" evidence="15">
    <location>
        <begin position="154"/>
        <end position="181"/>
    </location>
</feature>
<dbReference type="Proteomes" id="UP001530315">
    <property type="component" value="Unassembled WGS sequence"/>
</dbReference>
<evidence type="ECO:0000256" key="1">
    <source>
        <dbReference type="ARBA" id="ARBA00004123"/>
    </source>
</evidence>
<evidence type="ECO:0000259" key="15">
    <source>
        <dbReference type="PROSITE" id="PS50103"/>
    </source>
</evidence>
<keyword evidence="9" id="KW-0508">mRNA splicing</keyword>
<dbReference type="GO" id="GO:0005634">
    <property type="term" value="C:nucleus"/>
    <property type="evidence" value="ECO:0007669"/>
    <property type="project" value="UniProtKB-SubCell"/>
</dbReference>
<keyword evidence="2" id="KW-0507">mRNA processing</keyword>
<dbReference type="PROSITE" id="PS50103">
    <property type="entry name" value="ZF_C3H1"/>
    <property type="match status" value="2"/>
</dbReference>
<dbReference type="PANTHER" id="PTHR12620">
    <property type="entry name" value="U2 SNRNP AUXILIARY FACTOR, SMALL SUBUNIT"/>
    <property type="match status" value="1"/>
</dbReference>
<evidence type="ECO:0000256" key="12">
    <source>
        <dbReference type="PROSITE-ProRule" id="PRU00723"/>
    </source>
</evidence>
<keyword evidence="6 12" id="KW-0862">Zinc</keyword>
<evidence type="ECO:0000313" key="16">
    <source>
        <dbReference type="EMBL" id="KAL3766370.1"/>
    </source>
</evidence>
<dbReference type="AlphaFoldDB" id="A0ABD3MQW3"/>
<dbReference type="EMBL" id="JALLAZ020001731">
    <property type="protein sequence ID" value="KAL3766370.1"/>
    <property type="molecule type" value="Genomic_DNA"/>
</dbReference>
<feature type="zinc finger region" description="C3H1-type" evidence="12">
    <location>
        <begin position="12"/>
        <end position="40"/>
    </location>
</feature>
<dbReference type="Pfam" id="PF00642">
    <property type="entry name" value="zf-CCCH"/>
    <property type="match status" value="2"/>
</dbReference>
<dbReference type="PROSITE" id="PS50102">
    <property type="entry name" value="RRM"/>
    <property type="match status" value="1"/>
</dbReference>
<dbReference type="GO" id="GO:0003677">
    <property type="term" value="F:DNA binding"/>
    <property type="evidence" value="ECO:0007669"/>
    <property type="project" value="UniProtKB-KW"/>
</dbReference>
<reference evidence="16 17" key="1">
    <citation type="submission" date="2024-10" db="EMBL/GenBank/DDBJ databases">
        <title>Updated reference genomes for cyclostephanoid diatoms.</title>
        <authorList>
            <person name="Roberts W.R."/>
            <person name="Alverson A.J."/>
        </authorList>
    </citation>
    <scope>NUCLEOTIDE SEQUENCE [LARGE SCALE GENOMIC DNA]</scope>
    <source>
        <strain evidence="16 17">AJA276-08</strain>
    </source>
</reference>
<dbReference type="InterPro" id="IPR000504">
    <property type="entry name" value="RRM_dom"/>
</dbReference>
<evidence type="ECO:0000256" key="8">
    <source>
        <dbReference type="ARBA" id="ARBA00023125"/>
    </source>
</evidence>
<evidence type="ECO:0000256" key="13">
    <source>
        <dbReference type="SAM" id="MobiDB-lite"/>
    </source>
</evidence>
<feature type="compositionally biased region" description="Basic and acidic residues" evidence="13">
    <location>
        <begin position="196"/>
        <end position="236"/>
    </location>
</feature>
<evidence type="ECO:0000313" key="17">
    <source>
        <dbReference type="Proteomes" id="UP001530315"/>
    </source>
</evidence>
<keyword evidence="3 12" id="KW-0479">Metal-binding</keyword>
<dbReference type="Pfam" id="PF00076">
    <property type="entry name" value="RRM_1"/>
    <property type="match status" value="1"/>
</dbReference>
<evidence type="ECO:0000256" key="9">
    <source>
        <dbReference type="ARBA" id="ARBA00023187"/>
    </source>
</evidence>
<dbReference type="GO" id="GO:0008380">
    <property type="term" value="P:RNA splicing"/>
    <property type="evidence" value="ECO:0007669"/>
    <property type="project" value="UniProtKB-KW"/>
</dbReference>
<keyword evidence="17" id="KW-1185">Reference proteome</keyword>
<dbReference type="InterPro" id="IPR009145">
    <property type="entry name" value="U2AF_small"/>
</dbReference>
<feature type="zinc finger region" description="C3H1-type" evidence="12">
    <location>
        <begin position="154"/>
        <end position="181"/>
    </location>
</feature>
<dbReference type="GO" id="GO:0006397">
    <property type="term" value="P:mRNA processing"/>
    <property type="evidence" value="ECO:0007669"/>
    <property type="project" value="UniProtKB-KW"/>
</dbReference>
<dbReference type="SMART" id="SM00361">
    <property type="entry name" value="RRM_1"/>
    <property type="match status" value="1"/>
</dbReference>
<dbReference type="InterPro" id="IPR035979">
    <property type="entry name" value="RBD_domain_sf"/>
</dbReference>
<feature type="compositionally biased region" description="Basic and acidic residues" evidence="13">
    <location>
        <begin position="262"/>
        <end position="271"/>
    </location>
</feature>
<evidence type="ECO:0000256" key="2">
    <source>
        <dbReference type="ARBA" id="ARBA00022664"/>
    </source>
</evidence>
<sequence>MARHLARIHGTEEDKVNCPFYFKIGACRHADRCSRIHHRPAFSQTILIKHVYRHPVREAELRAAREGRSVDGAIVDEEKAREDFLSFFEDFFEELSKFGRLEALHVCDNLGDHMIGHVYAKFSEEEEASDALNLMNGRYYDGRRMEVEFSPVTDFREARCRDFDEDTCRRGGFCNFMHIKPVPMCLIRDLEDEAEDERRREEAERTERRRREERRDHRGGGDHRRGGSRRERERKGGGSSRRGGGGGGSRSMSRSRSRSRSGSRDRGSGMG</sequence>